<proteinExistence type="predicted"/>
<gene>
    <name evidence="1" type="ORF">BD410DRAFT_44914</name>
</gene>
<dbReference type="VEuPathDB" id="FungiDB:BD410DRAFT_44914"/>
<accession>A0A4R5XFF4</accession>
<reference evidence="1 2" key="1">
    <citation type="submission" date="2018-06" db="EMBL/GenBank/DDBJ databases">
        <title>A transcriptomic atlas of mushroom development highlights an independent origin of complex multicellularity.</title>
        <authorList>
            <consortium name="DOE Joint Genome Institute"/>
            <person name="Krizsan K."/>
            <person name="Almasi E."/>
            <person name="Merenyi Z."/>
            <person name="Sahu N."/>
            <person name="Viragh M."/>
            <person name="Koszo T."/>
            <person name="Mondo S."/>
            <person name="Kiss B."/>
            <person name="Balint B."/>
            <person name="Kues U."/>
            <person name="Barry K."/>
            <person name="Hegedus J.C."/>
            <person name="Henrissat B."/>
            <person name="Johnson J."/>
            <person name="Lipzen A."/>
            <person name="Ohm R."/>
            <person name="Nagy I."/>
            <person name="Pangilinan J."/>
            <person name="Yan J."/>
            <person name="Xiong Y."/>
            <person name="Grigoriev I.V."/>
            <person name="Hibbett D.S."/>
            <person name="Nagy L.G."/>
        </authorList>
    </citation>
    <scope>NUCLEOTIDE SEQUENCE [LARGE SCALE GENOMIC DNA]</scope>
    <source>
        <strain evidence="1 2">SZMC22713</strain>
    </source>
</reference>
<dbReference type="AlphaFoldDB" id="A0A4R5XFF4"/>
<dbReference type="EMBL" id="ML170156">
    <property type="protein sequence ID" value="TDL29861.1"/>
    <property type="molecule type" value="Genomic_DNA"/>
</dbReference>
<evidence type="ECO:0000313" key="2">
    <source>
        <dbReference type="Proteomes" id="UP000294933"/>
    </source>
</evidence>
<name>A0A4R5XFF4_9AGAM</name>
<organism evidence="1 2">
    <name type="scientific">Rickenella mellea</name>
    <dbReference type="NCBI Taxonomy" id="50990"/>
    <lineage>
        <taxon>Eukaryota</taxon>
        <taxon>Fungi</taxon>
        <taxon>Dikarya</taxon>
        <taxon>Basidiomycota</taxon>
        <taxon>Agaricomycotina</taxon>
        <taxon>Agaricomycetes</taxon>
        <taxon>Hymenochaetales</taxon>
        <taxon>Rickenellaceae</taxon>
        <taxon>Rickenella</taxon>
    </lineage>
</organism>
<keyword evidence="2" id="KW-1185">Reference proteome</keyword>
<dbReference type="Proteomes" id="UP000294933">
    <property type="component" value="Unassembled WGS sequence"/>
</dbReference>
<sequence length="162" mass="17876">MPNLMLSLFDQHTFTMGSERSLRNEMAGYIPSIPLMLSLEDMAVMLYIEELTTGIFPTLEHSTLPTHSISQRTIPRIKNHSDNAHCWTQLPQCREILVISVTLLGTLGTHGTDGLTARSYTCISVCARRQTLVCGVANANPAIYSSTIIFLPQRPSGVVTDI</sequence>
<protein>
    <submittedName>
        <fullName evidence="1">Uncharacterized protein</fullName>
    </submittedName>
</protein>
<evidence type="ECO:0000313" key="1">
    <source>
        <dbReference type="EMBL" id="TDL29861.1"/>
    </source>
</evidence>